<dbReference type="EMBL" id="CP063845">
    <property type="protein sequence ID" value="UFP96420.1"/>
    <property type="molecule type" value="Genomic_DNA"/>
</dbReference>
<dbReference type="Proteomes" id="UP001054846">
    <property type="component" value="Chromosome"/>
</dbReference>
<organism evidence="2 3">
    <name type="scientific">Gloeobacter morelensis MG652769</name>
    <dbReference type="NCBI Taxonomy" id="2781736"/>
    <lineage>
        <taxon>Bacteria</taxon>
        <taxon>Bacillati</taxon>
        <taxon>Cyanobacteriota</taxon>
        <taxon>Cyanophyceae</taxon>
        <taxon>Gloeobacterales</taxon>
        <taxon>Gloeobacteraceae</taxon>
        <taxon>Gloeobacter</taxon>
        <taxon>Gloeobacter morelensis</taxon>
    </lineage>
</organism>
<gene>
    <name evidence="2" type="ORF">ISF26_09500</name>
</gene>
<dbReference type="RefSeq" id="WP_230843659.1">
    <property type="nucleotide sequence ID" value="NZ_CP063845.1"/>
</dbReference>
<sequence length="304" mass="30150">MERYINRKATCLSFLLVCSAPGLAFAAPGKPAPADSRHQEALERLQKLTVPPASGGAVESSPQIGETVSVEFVDVPGLNEAQTLSAPVSLSGTVNDPTALFTMTQKGTGKGLSVTINKSSSRKAAIFGTSNSAGGTVSAYNTGTGPAGYFEITNPASANSALIVKTGSGGVALSATHSKAADDTPAIQGIHAPDFDVYGIGVQGQGGFVGVQGVATTLDSYAGVAGSGPQGVVGSGDYTGIYGSAGREDGVGVYGKGATGVVGESTAEGGAASPVRAAAALVAIAAAPPHRPHRPGLPICLQRR</sequence>
<keyword evidence="3" id="KW-1185">Reference proteome</keyword>
<keyword evidence="1" id="KW-0732">Signal</keyword>
<protein>
    <submittedName>
        <fullName evidence="2">Uncharacterized protein</fullName>
    </submittedName>
</protein>
<evidence type="ECO:0000313" key="2">
    <source>
        <dbReference type="EMBL" id="UFP96420.1"/>
    </source>
</evidence>
<feature type="signal peptide" evidence="1">
    <location>
        <begin position="1"/>
        <end position="26"/>
    </location>
</feature>
<evidence type="ECO:0000256" key="1">
    <source>
        <dbReference type="SAM" id="SignalP"/>
    </source>
</evidence>
<accession>A0ABY3PRW0</accession>
<proteinExistence type="predicted"/>
<reference evidence="2 3" key="1">
    <citation type="journal article" date="2021" name="Genome Biol. Evol.">
        <title>Complete Genome Sequencing of a Novel Gloeobacter Species from a Waterfall Cave in Mexico.</title>
        <authorList>
            <person name="Saw J.H."/>
            <person name="Cardona T."/>
            <person name="Montejano G."/>
        </authorList>
    </citation>
    <scope>NUCLEOTIDE SEQUENCE [LARGE SCALE GENOMIC DNA]</scope>
    <source>
        <strain evidence="2">MG652769</strain>
    </source>
</reference>
<evidence type="ECO:0000313" key="3">
    <source>
        <dbReference type="Proteomes" id="UP001054846"/>
    </source>
</evidence>
<name>A0ABY3PRW0_9CYAN</name>
<feature type="chain" id="PRO_5046525026" evidence="1">
    <location>
        <begin position="27"/>
        <end position="304"/>
    </location>
</feature>